<keyword evidence="2 4" id="KW-1005">Bacterial flagellum biogenesis</keyword>
<comment type="subcellular location">
    <subcellularLocation>
        <location evidence="4">Cytoplasm</location>
    </subcellularLocation>
</comment>
<evidence type="ECO:0000256" key="4">
    <source>
        <dbReference type="HAMAP-Rule" id="MF_01185"/>
    </source>
</evidence>
<evidence type="ECO:0000256" key="1">
    <source>
        <dbReference type="ARBA" id="ARBA00022490"/>
    </source>
</evidence>
<evidence type="ECO:0000256" key="2">
    <source>
        <dbReference type="ARBA" id="ARBA00022795"/>
    </source>
</evidence>
<dbReference type="Proteomes" id="UP000310636">
    <property type="component" value="Unassembled WGS sequence"/>
</dbReference>
<name>A0A4S4BZW0_9BACL</name>
<comment type="similarity">
    <text evidence="4">Belongs to the FliW family.</text>
</comment>
<dbReference type="InterPro" id="IPR003775">
    <property type="entry name" value="Flagellar_assembly_factor_FliW"/>
</dbReference>
<dbReference type="AlphaFoldDB" id="A0A4S4BZW0"/>
<keyword evidence="6" id="KW-1185">Reference proteome</keyword>
<evidence type="ECO:0000256" key="3">
    <source>
        <dbReference type="ARBA" id="ARBA00022845"/>
    </source>
</evidence>
<dbReference type="GO" id="GO:0006417">
    <property type="term" value="P:regulation of translation"/>
    <property type="evidence" value="ECO:0007669"/>
    <property type="project" value="UniProtKB-KW"/>
</dbReference>
<dbReference type="Pfam" id="PF02623">
    <property type="entry name" value="FliW"/>
    <property type="match status" value="1"/>
</dbReference>
<keyword evidence="1 4" id="KW-0963">Cytoplasm</keyword>
<proteinExistence type="inferred from homology"/>
<dbReference type="SUPFAM" id="SSF141457">
    <property type="entry name" value="BH3618-like"/>
    <property type="match status" value="1"/>
</dbReference>
<keyword evidence="4" id="KW-0143">Chaperone</keyword>
<evidence type="ECO:0000313" key="5">
    <source>
        <dbReference type="EMBL" id="THF80868.1"/>
    </source>
</evidence>
<dbReference type="EMBL" id="SSOB01000010">
    <property type="protein sequence ID" value="THF80868.1"/>
    <property type="molecule type" value="Genomic_DNA"/>
</dbReference>
<keyword evidence="5" id="KW-0282">Flagellum</keyword>
<dbReference type="GO" id="GO:0044780">
    <property type="term" value="P:bacterial-type flagellum assembly"/>
    <property type="evidence" value="ECO:0007669"/>
    <property type="project" value="UniProtKB-UniRule"/>
</dbReference>
<keyword evidence="3 4" id="KW-0810">Translation regulation</keyword>
<keyword evidence="5" id="KW-0966">Cell projection</keyword>
<gene>
    <name evidence="4" type="primary">fliW</name>
    <name evidence="5" type="ORF">E6C55_10000</name>
</gene>
<comment type="subunit">
    <text evidence="4">Interacts with translational regulator CsrA and flagellin(s).</text>
</comment>
<protein>
    <recommendedName>
        <fullName evidence="4">Flagellar assembly factor FliW</fullName>
    </recommendedName>
</protein>
<dbReference type="PANTHER" id="PTHR39190:SF1">
    <property type="entry name" value="FLAGELLAR ASSEMBLY FACTOR FLIW"/>
    <property type="match status" value="1"/>
</dbReference>
<dbReference type="HAMAP" id="MF_01185">
    <property type="entry name" value="FliW"/>
    <property type="match status" value="1"/>
</dbReference>
<organism evidence="5 6">
    <name type="scientific">Cohnella fermenti</name>
    <dbReference type="NCBI Taxonomy" id="2565925"/>
    <lineage>
        <taxon>Bacteria</taxon>
        <taxon>Bacillati</taxon>
        <taxon>Bacillota</taxon>
        <taxon>Bacilli</taxon>
        <taxon>Bacillales</taxon>
        <taxon>Paenibacillaceae</taxon>
        <taxon>Cohnella</taxon>
    </lineage>
</organism>
<dbReference type="Gene3D" id="2.30.290.10">
    <property type="entry name" value="BH3618-like"/>
    <property type="match status" value="1"/>
</dbReference>
<dbReference type="InterPro" id="IPR024046">
    <property type="entry name" value="Flagellar_assmbl_FliW_dom_sf"/>
</dbReference>
<dbReference type="OrthoDB" id="9801235at2"/>
<accession>A0A4S4BZW0</accession>
<sequence length="142" mass="16204">MHRIVSETYGEVEVSAEQVYRFEKGIVGVQDIRQYALFGLEEAPFYILHALDNSISFILLPAQVAVSAYEFDIDSESFALLGTNEQEQLTTMLIVNVIEDKLYVNLKAPVLLSQKQRSGIQYVIHDRDYPIRHPLLSDDREG</sequence>
<reference evidence="5 6" key="1">
    <citation type="submission" date="2019-04" db="EMBL/GenBank/DDBJ databases">
        <title>Cohnella sp. nov. isolated from preserved vegetables.</title>
        <authorList>
            <person name="Lin S.-Y."/>
            <person name="Hung M.-H."/>
            <person name="Young C.-C."/>
        </authorList>
    </citation>
    <scope>NUCLEOTIDE SEQUENCE [LARGE SCALE GENOMIC DNA]</scope>
    <source>
        <strain evidence="5 6">CC-MHH1044</strain>
    </source>
</reference>
<comment type="caution">
    <text evidence="5">The sequence shown here is derived from an EMBL/GenBank/DDBJ whole genome shotgun (WGS) entry which is preliminary data.</text>
</comment>
<comment type="function">
    <text evidence="4">Acts as an anti-CsrA protein, binds CsrA and prevents it from repressing translation of its target genes, one of which is flagellin. Binds to flagellin and participates in the assembly of the flagellum.</text>
</comment>
<dbReference type="PANTHER" id="PTHR39190">
    <property type="entry name" value="FLAGELLAR ASSEMBLY FACTOR FLIW"/>
    <property type="match status" value="1"/>
</dbReference>
<dbReference type="GO" id="GO:0005737">
    <property type="term" value="C:cytoplasm"/>
    <property type="evidence" value="ECO:0007669"/>
    <property type="project" value="UniProtKB-SubCell"/>
</dbReference>
<keyword evidence="5" id="KW-0969">Cilium</keyword>
<evidence type="ECO:0000313" key="6">
    <source>
        <dbReference type="Proteomes" id="UP000310636"/>
    </source>
</evidence>